<proteinExistence type="predicted"/>
<feature type="non-terminal residue" evidence="2">
    <location>
        <position position="1"/>
    </location>
</feature>
<accession>X1UI43</accession>
<dbReference type="GO" id="GO:0003677">
    <property type="term" value="F:DNA binding"/>
    <property type="evidence" value="ECO:0007669"/>
    <property type="project" value="InterPro"/>
</dbReference>
<feature type="non-terminal residue" evidence="2">
    <location>
        <position position="272"/>
    </location>
</feature>
<sequence>FEGNMSDCKTLEAMINKISNQTSFTKRKPIVVIDAGISTEDNIAMLKRKGYDYLCVSRSNLKEYYADTESKPVKIKDKKGQPIELLKVKVNEDNDHYLWVKSQAKALKENSMNGLLAQRFEEGIKSINDGIAKKGGTKKLNKVHERIGRLKQKYPSVHKYYDIAVTDNGNGIATNASYEHKKGKDPDKKAGIYFLRTSLNEKDERTLWTIYNVIREIEYTFRVLKTDLDLRPIYHKTDKASMAHLHLGLLAYWLVSMIRYQLKQKGFQSDWR</sequence>
<dbReference type="EMBL" id="BARW01020474">
    <property type="protein sequence ID" value="GAI92019.1"/>
    <property type="molecule type" value="Genomic_DNA"/>
</dbReference>
<dbReference type="Pfam" id="PF01609">
    <property type="entry name" value="DDE_Tnp_1"/>
    <property type="match status" value="1"/>
</dbReference>
<reference evidence="2" key="1">
    <citation type="journal article" date="2014" name="Front. Microbiol.">
        <title>High frequency of phylogenetically diverse reductive dehalogenase-homologous genes in deep subseafloor sedimentary metagenomes.</title>
        <authorList>
            <person name="Kawai M."/>
            <person name="Futagami T."/>
            <person name="Toyoda A."/>
            <person name="Takaki Y."/>
            <person name="Nishi S."/>
            <person name="Hori S."/>
            <person name="Arai W."/>
            <person name="Tsubouchi T."/>
            <person name="Morono Y."/>
            <person name="Uchiyama I."/>
            <person name="Ito T."/>
            <person name="Fujiyama A."/>
            <person name="Inagaki F."/>
            <person name="Takami H."/>
        </authorList>
    </citation>
    <scope>NUCLEOTIDE SEQUENCE</scope>
    <source>
        <strain evidence="2">Expedition CK06-06</strain>
    </source>
</reference>
<dbReference type="InterPro" id="IPR012337">
    <property type="entry name" value="RNaseH-like_sf"/>
</dbReference>
<comment type="caution">
    <text evidence="2">The sequence shown here is derived from an EMBL/GenBank/DDBJ whole genome shotgun (WGS) entry which is preliminary data.</text>
</comment>
<evidence type="ECO:0000313" key="2">
    <source>
        <dbReference type="EMBL" id="GAI92019.1"/>
    </source>
</evidence>
<dbReference type="GO" id="GO:0006313">
    <property type="term" value="P:DNA transposition"/>
    <property type="evidence" value="ECO:0007669"/>
    <property type="project" value="InterPro"/>
</dbReference>
<gene>
    <name evidence="2" type="ORF">S12H4_34579</name>
</gene>
<dbReference type="GO" id="GO:0004803">
    <property type="term" value="F:transposase activity"/>
    <property type="evidence" value="ECO:0007669"/>
    <property type="project" value="InterPro"/>
</dbReference>
<dbReference type="SUPFAM" id="SSF53098">
    <property type="entry name" value="Ribonuclease H-like"/>
    <property type="match status" value="1"/>
</dbReference>
<dbReference type="InterPro" id="IPR002559">
    <property type="entry name" value="Transposase_11"/>
</dbReference>
<feature type="domain" description="Transposase IS4-like" evidence="1">
    <location>
        <begin position="3"/>
        <end position="254"/>
    </location>
</feature>
<evidence type="ECO:0000259" key="1">
    <source>
        <dbReference type="Pfam" id="PF01609"/>
    </source>
</evidence>
<protein>
    <recommendedName>
        <fullName evidence="1">Transposase IS4-like domain-containing protein</fullName>
    </recommendedName>
</protein>
<dbReference type="AlphaFoldDB" id="X1UI43"/>
<name>X1UI43_9ZZZZ</name>
<organism evidence="2">
    <name type="scientific">marine sediment metagenome</name>
    <dbReference type="NCBI Taxonomy" id="412755"/>
    <lineage>
        <taxon>unclassified sequences</taxon>
        <taxon>metagenomes</taxon>
        <taxon>ecological metagenomes</taxon>
    </lineage>
</organism>